<dbReference type="RefSeq" id="WP_156768794.1">
    <property type="nucleotide sequence ID" value="NZ_AP024371.1"/>
</dbReference>
<dbReference type="GeneID" id="75118556"/>
<dbReference type="EMBL" id="CP036557">
    <property type="protein sequence ID" value="WEG86027.1"/>
    <property type="molecule type" value="Genomic_DNA"/>
</dbReference>
<dbReference type="Proteomes" id="UP000291995">
    <property type="component" value="Chromosome"/>
</dbReference>
<protein>
    <submittedName>
        <fullName evidence="3">Uncharacterized protein</fullName>
    </submittedName>
</protein>
<dbReference type="Proteomes" id="UP000230633">
    <property type="component" value="Chromosome"/>
</dbReference>
<accession>A0AAQ3HFN8</accession>
<keyword evidence="1" id="KW-0812">Transmembrane</keyword>
<reference evidence="3" key="2">
    <citation type="submission" date="2022-12" db="EMBL/GenBank/DDBJ databases">
        <title>Whole genome sequencing of Borrelia miyamotoi strains isolated at the Russian territory.</title>
        <authorList>
            <person name="Kuleshov K.V."/>
            <person name="Platonov A.E."/>
            <person name="Goptar I.A."/>
            <person name="Shipulin G.A."/>
            <person name="Markelov M.L."/>
            <person name="Koetsveld J."/>
            <person name="Kolyasnikova N.M."/>
            <person name="Sarksyan D.S."/>
            <person name="Toporkova M.G."/>
            <person name="Hovius J.W."/>
        </authorList>
    </citation>
    <scope>NUCLEOTIDE SEQUENCE</scope>
    <source>
        <strain evidence="3">Yekat-76</strain>
    </source>
</reference>
<organism evidence="3 5">
    <name type="scientific">Borrelia miyamotoi</name>
    <dbReference type="NCBI Taxonomy" id="47466"/>
    <lineage>
        <taxon>Bacteria</taxon>
        <taxon>Pseudomonadati</taxon>
        <taxon>Spirochaetota</taxon>
        <taxon>Spirochaetia</taxon>
        <taxon>Spirochaetales</taxon>
        <taxon>Borreliaceae</taxon>
        <taxon>Borrelia</taxon>
    </lineage>
</organism>
<evidence type="ECO:0000313" key="2">
    <source>
        <dbReference type="EMBL" id="WDE71640.1"/>
    </source>
</evidence>
<reference evidence="5" key="1">
    <citation type="submission" date="2019-03" db="EMBL/GenBank/DDBJ databases">
        <title>Whole genome sequencing of Borrelia miyamotoi strains isolated at the Russian territory.</title>
        <authorList>
            <person name="Kuleshov K.V."/>
            <person name="Platonov A.E."/>
            <person name="Goptar I.A."/>
            <person name="Shipulin G.A."/>
            <person name="Markelov M.L."/>
            <person name="Koetsveld J."/>
            <person name="Kolyasnikova N.M."/>
            <person name="Sarksyan D.S."/>
            <person name="Toporkova M.G."/>
            <person name="Hovius J.W."/>
        </authorList>
    </citation>
    <scope>NUCLEOTIDE SEQUENCE [LARGE SCALE GENOMIC DNA]</scope>
    <source>
        <strain evidence="2 4">Yekat-1</strain>
        <strain evidence="5">Yekat-76</strain>
    </source>
</reference>
<keyword evidence="1" id="KW-1133">Transmembrane helix</keyword>
<gene>
    <name evidence="2" type="ORF">CNO13_06535</name>
    <name evidence="3" type="ORF">EZU67_07020</name>
</gene>
<sequence length="55" mass="6328">MSTKLFVNMLVTSNSMHDRFSHNIFLLFLGISIIFFIIKKINIILCLGKINGRDV</sequence>
<feature type="transmembrane region" description="Helical" evidence="1">
    <location>
        <begin position="20"/>
        <end position="38"/>
    </location>
</feature>
<dbReference type="EMBL" id="CP024333">
    <property type="protein sequence ID" value="WDE71640.1"/>
    <property type="molecule type" value="Genomic_DNA"/>
</dbReference>
<dbReference type="AlphaFoldDB" id="A0AAQ3HFN8"/>
<evidence type="ECO:0000256" key="1">
    <source>
        <dbReference type="SAM" id="Phobius"/>
    </source>
</evidence>
<keyword evidence="1" id="KW-0472">Membrane</keyword>
<evidence type="ECO:0000313" key="3">
    <source>
        <dbReference type="EMBL" id="WEG86027.1"/>
    </source>
</evidence>
<evidence type="ECO:0000313" key="4">
    <source>
        <dbReference type="Proteomes" id="UP000230633"/>
    </source>
</evidence>
<keyword evidence="4" id="KW-1185">Reference proteome</keyword>
<evidence type="ECO:0000313" key="5">
    <source>
        <dbReference type="Proteomes" id="UP000291995"/>
    </source>
</evidence>
<name>A0AAQ3HFN8_9SPIR</name>
<proteinExistence type="predicted"/>